<dbReference type="AlphaFoldDB" id="X1EXZ9"/>
<gene>
    <name evidence="1" type="ORF">S03H2_00103</name>
</gene>
<sequence>MGFKRKFKVEKIADTVVDKAGEEELQNKRTVVLNSEGLSMALTGYPGELTGFVTGDTLEIQMRATQTKLAAEEEEVLEKVREGNE</sequence>
<organism evidence="1">
    <name type="scientific">marine sediment metagenome</name>
    <dbReference type="NCBI Taxonomy" id="412755"/>
    <lineage>
        <taxon>unclassified sequences</taxon>
        <taxon>metagenomes</taxon>
        <taxon>ecological metagenomes</taxon>
    </lineage>
</organism>
<comment type="caution">
    <text evidence="1">The sequence shown here is derived from an EMBL/GenBank/DDBJ whole genome shotgun (WGS) entry which is preliminary data.</text>
</comment>
<evidence type="ECO:0000313" key="1">
    <source>
        <dbReference type="EMBL" id="GAH25200.1"/>
    </source>
</evidence>
<dbReference type="EMBL" id="BARU01000007">
    <property type="protein sequence ID" value="GAH25200.1"/>
    <property type="molecule type" value="Genomic_DNA"/>
</dbReference>
<accession>X1EXZ9</accession>
<proteinExistence type="predicted"/>
<reference evidence="1" key="1">
    <citation type="journal article" date="2014" name="Front. Microbiol.">
        <title>High frequency of phylogenetically diverse reductive dehalogenase-homologous genes in deep subseafloor sedimentary metagenomes.</title>
        <authorList>
            <person name="Kawai M."/>
            <person name="Futagami T."/>
            <person name="Toyoda A."/>
            <person name="Takaki Y."/>
            <person name="Nishi S."/>
            <person name="Hori S."/>
            <person name="Arai W."/>
            <person name="Tsubouchi T."/>
            <person name="Morono Y."/>
            <person name="Uchiyama I."/>
            <person name="Ito T."/>
            <person name="Fujiyama A."/>
            <person name="Inagaki F."/>
            <person name="Takami H."/>
        </authorList>
    </citation>
    <scope>NUCLEOTIDE SEQUENCE</scope>
    <source>
        <strain evidence="1">Expedition CK06-06</strain>
    </source>
</reference>
<name>X1EXZ9_9ZZZZ</name>
<protein>
    <submittedName>
        <fullName evidence="1">Uncharacterized protein</fullName>
    </submittedName>
</protein>